<keyword evidence="7 9" id="KW-1133">Transmembrane helix</keyword>
<dbReference type="PANTHER" id="PTHR43057:SF1">
    <property type="entry name" value="ARSENICAL-RESISTANCE PROTEIN 3"/>
    <property type="match status" value="1"/>
</dbReference>
<evidence type="ECO:0000256" key="4">
    <source>
        <dbReference type="ARBA" id="ARBA00022475"/>
    </source>
</evidence>
<dbReference type="AlphaFoldDB" id="G0HI12"/>
<sequence>MCPEYPKHIDDYQYICYSPLCRASTDNDFPDSFLTDPMKVGHHVSLIDRLLPVWIILAMAAGLLLSHTGLADVLGATEIAGVSLPVAVGLLVMMYPPLAKVRYDTAGRITADRRLMAVSLTLNWILGPALMFALAWLFLPDQPELRTGLIIVGLARCIAMVLIWSELACGDRETTAVLVAVNSVFQVLMFGVLGWFYLKILPSWLGLSTTSAEFSFLAIAGSVLVFLGIPLVAGAASRLLGERLRGHRWYEEVFLPRVSPLALIGLLYTIVILFTLQGHQVTDDPWSVARVALPLVVYFAVMPALALTLSRAVGLGYARSTSVAFTAAGNNFELAIAVAVGTFGADSGQALAGTVGPLIEVPVLVGLVYVIRRLGPLLFPGDSTLPPGTASSSDPVPSPTITEHTIP</sequence>
<feature type="region of interest" description="Disordered" evidence="10">
    <location>
        <begin position="386"/>
        <end position="407"/>
    </location>
</feature>
<evidence type="ECO:0000313" key="13">
    <source>
        <dbReference type="Proteomes" id="UP000006659"/>
    </source>
</evidence>
<keyword evidence="5 9" id="KW-0812">Transmembrane</keyword>
<feature type="transmembrane region" description="Helical" evidence="11">
    <location>
        <begin position="46"/>
        <end position="67"/>
    </location>
</feature>
<evidence type="ECO:0000256" key="11">
    <source>
        <dbReference type="SAM" id="Phobius"/>
    </source>
</evidence>
<dbReference type="HOGENOM" id="CLU_022869_0_0_11"/>
<comment type="similarity">
    <text evidence="2 9">Belongs to the arsenical resistance-3 (ACR3) (TC 2.A.59) family.</text>
</comment>
<keyword evidence="8 9" id="KW-0472">Membrane</keyword>
<feature type="transmembrane region" description="Helical" evidence="11">
    <location>
        <begin position="73"/>
        <end position="95"/>
    </location>
</feature>
<evidence type="ECO:0000256" key="8">
    <source>
        <dbReference type="ARBA" id="ARBA00023136"/>
    </source>
</evidence>
<feature type="transmembrane region" description="Helical" evidence="11">
    <location>
        <begin position="261"/>
        <end position="279"/>
    </location>
</feature>
<dbReference type="eggNOG" id="COG0798">
    <property type="taxonomic scope" value="Bacteria"/>
</dbReference>
<dbReference type="GO" id="GO:0005886">
    <property type="term" value="C:plasma membrane"/>
    <property type="evidence" value="ECO:0007669"/>
    <property type="project" value="UniProtKB-SubCell"/>
</dbReference>
<reference evidence="12 13" key="1">
    <citation type="journal article" date="2011" name="BMC Genomics">
        <title>Complete genome sequence of Corynebacterium variabile DSM 44702 isolated from the surface of smear-ripened cheeses and insights into cheese ripening and flavor generation.</title>
        <authorList>
            <person name="Schroeder J."/>
            <person name="Maus I."/>
            <person name="Trost E."/>
            <person name="Tauch A."/>
        </authorList>
    </citation>
    <scope>NUCLEOTIDE SEQUENCE [LARGE SCALE GENOMIC DNA]</scope>
    <source>
        <strain evidence="13">DSM 44702 / JCM 12073 / NCIMB 30131</strain>
    </source>
</reference>
<dbReference type="GO" id="GO:0046685">
    <property type="term" value="P:response to arsenic-containing substance"/>
    <property type="evidence" value="ECO:0007669"/>
    <property type="project" value="UniProtKB-KW"/>
</dbReference>
<gene>
    <name evidence="12" type="primary">arsT</name>
    <name evidence="12" type="ordered locus">CVAR_2932</name>
</gene>
<dbReference type="PIRSF" id="PIRSF005508">
    <property type="entry name" value="Acr3"/>
    <property type="match status" value="1"/>
</dbReference>
<dbReference type="Pfam" id="PF01758">
    <property type="entry name" value="SBF"/>
    <property type="match status" value="1"/>
</dbReference>
<evidence type="ECO:0000256" key="6">
    <source>
        <dbReference type="ARBA" id="ARBA00022849"/>
    </source>
</evidence>
<evidence type="ECO:0000256" key="7">
    <source>
        <dbReference type="ARBA" id="ARBA00022989"/>
    </source>
</evidence>
<accession>G0HI12</accession>
<feature type="transmembrane region" description="Helical" evidence="11">
    <location>
        <begin position="176"/>
        <end position="198"/>
    </location>
</feature>
<dbReference type="Gene3D" id="1.20.1530.20">
    <property type="match status" value="1"/>
</dbReference>
<dbReference type="Proteomes" id="UP000006659">
    <property type="component" value="Chromosome"/>
</dbReference>
<dbReference type="GO" id="GO:0015297">
    <property type="term" value="F:antiporter activity"/>
    <property type="evidence" value="ECO:0007669"/>
    <property type="project" value="UniProtKB-UniRule"/>
</dbReference>
<dbReference type="InterPro" id="IPR002657">
    <property type="entry name" value="BilAc:Na_symport/Acr3"/>
</dbReference>
<dbReference type="KEGG" id="cva:CVAR_2932"/>
<feature type="compositionally biased region" description="Polar residues" evidence="10">
    <location>
        <begin position="389"/>
        <end position="407"/>
    </location>
</feature>
<dbReference type="GO" id="GO:0015105">
    <property type="term" value="F:arsenite transmembrane transporter activity"/>
    <property type="evidence" value="ECO:0007669"/>
    <property type="project" value="TreeGrafter"/>
</dbReference>
<dbReference type="InterPro" id="IPR004706">
    <property type="entry name" value="Arsenical-R_Acr3"/>
</dbReference>
<feature type="transmembrane region" description="Helical" evidence="11">
    <location>
        <begin position="350"/>
        <end position="371"/>
    </location>
</feature>
<evidence type="ECO:0000256" key="9">
    <source>
        <dbReference type="PIRNR" id="PIRNR005508"/>
    </source>
</evidence>
<dbReference type="STRING" id="858619.CVAR_2932"/>
<evidence type="ECO:0000256" key="3">
    <source>
        <dbReference type="ARBA" id="ARBA00022448"/>
    </source>
</evidence>
<evidence type="ECO:0000256" key="10">
    <source>
        <dbReference type="SAM" id="MobiDB-lite"/>
    </source>
</evidence>
<keyword evidence="6" id="KW-0059">Arsenical resistance</keyword>
<organism evidence="12 13">
    <name type="scientific">Corynebacterium variabile (strain DSM 44702 / CIP 107183 / JCM 12073 / NCIMB 30131)</name>
    <name type="common">Corynebacterium mooreparkense</name>
    <dbReference type="NCBI Taxonomy" id="858619"/>
    <lineage>
        <taxon>Bacteria</taxon>
        <taxon>Bacillati</taxon>
        <taxon>Actinomycetota</taxon>
        <taxon>Actinomycetes</taxon>
        <taxon>Mycobacteriales</taxon>
        <taxon>Corynebacteriaceae</taxon>
        <taxon>Corynebacterium</taxon>
    </lineage>
</organism>
<evidence type="ECO:0000256" key="5">
    <source>
        <dbReference type="ARBA" id="ARBA00022692"/>
    </source>
</evidence>
<dbReference type="NCBIfam" id="TIGR00832">
    <property type="entry name" value="acr3"/>
    <property type="match status" value="1"/>
</dbReference>
<feature type="transmembrane region" description="Helical" evidence="11">
    <location>
        <begin position="291"/>
        <end position="310"/>
    </location>
</feature>
<comment type="subcellular location">
    <subcellularLocation>
        <location evidence="1 9">Cell membrane</location>
        <topology evidence="1 9">Multi-pass membrane protein</topology>
    </subcellularLocation>
</comment>
<dbReference type="EMBL" id="CP002917">
    <property type="protein sequence ID" value="AEK38274.1"/>
    <property type="molecule type" value="Genomic_DNA"/>
</dbReference>
<dbReference type="GO" id="GO:0015104">
    <property type="term" value="F:antimonite transmembrane transporter activity"/>
    <property type="evidence" value="ECO:0007669"/>
    <property type="project" value="TreeGrafter"/>
</dbReference>
<protein>
    <submittedName>
        <fullName evidence="12">Putative arsenic-transport protein</fullName>
    </submittedName>
</protein>
<proteinExistence type="inferred from homology"/>
<dbReference type="InterPro" id="IPR038770">
    <property type="entry name" value="Na+/solute_symporter_sf"/>
</dbReference>
<keyword evidence="3 9" id="KW-0813">Transport</keyword>
<evidence type="ECO:0000256" key="1">
    <source>
        <dbReference type="ARBA" id="ARBA00004651"/>
    </source>
</evidence>
<name>G0HI12_CORVD</name>
<keyword evidence="4 9" id="KW-1003">Cell membrane</keyword>
<feature type="transmembrane region" description="Helical" evidence="11">
    <location>
        <begin position="322"/>
        <end position="344"/>
    </location>
</feature>
<feature type="transmembrane region" description="Helical" evidence="11">
    <location>
        <begin position="145"/>
        <end position="164"/>
    </location>
</feature>
<feature type="transmembrane region" description="Helical" evidence="11">
    <location>
        <begin position="218"/>
        <end position="240"/>
    </location>
</feature>
<dbReference type="PANTHER" id="PTHR43057">
    <property type="entry name" value="ARSENITE EFFLUX TRANSPORTER"/>
    <property type="match status" value="1"/>
</dbReference>
<feature type="transmembrane region" description="Helical" evidence="11">
    <location>
        <begin position="115"/>
        <end position="139"/>
    </location>
</feature>
<dbReference type="FunFam" id="1.20.1530.20:FF:000009">
    <property type="entry name" value="Arsenite transporter, ACR3 family"/>
    <property type="match status" value="1"/>
</dbReference>
<evidence type="ECO:0000256" key="2">
    <source>
        <dbReference type="ARBA" id="ARBA00010110"/>
    </source>
</evidence>
<evidence type="ECO:0000313" key="12">
    <source>
        <dbReference type="EMBL" id="AEK38274.1"/>
    </source>
</evidence>